<proteinExistence type="predicted"/>
<gene>
    <name evidence="2" type="ORF">ACFS5J_02860</name>
</gene>
<dbReference type="EMBL" id="JBHUPC010000010">
    <property type="protein sequence ID" value="MFD2890950.1"/>
    <property type="molecule type" value="Genomic_DNA"/>
</dbReference>
<reference evidence="3" key="1">
    <citation type="journal article" date="2019" name="Int. J. Syst. Evol. Microbiol.">
        <title>The Global Catalogue of Microorganisms (GCM) 10K type strain sequencing project: providing services to taxonomists for standard genome sequencing and annotation.</title>
        <authorList>
            <consortium name="The Broad Institute Genomics Platform"/>
            <consortium name="The Broad Institute Genome Sequencing Center for Infectious Disease"/>
            <person name="Wu L."/>
            <person name="Ma J."/>
        </authorList>
    </citation>
    <scope>NUCLEOTIDE SEQUENCE [LARGE SCALE GENOMIC DNA]</scope>
    <source>
        <strain evidence="3">KCTC 22671</strain>
    </source>
</reference>
<evidence type="ECO:0000313" key="2">
    <source>
        <dbReference type="EMBL" id="MFD2890950.1"/>
    </source>
</evidence>
<feature type="chain" id="PRO_5046755293" description="Outer membrane protein beta-barrel domain-containing protein" evidence="1">
    <location>
        <begin position="19"/>
        <end position="177"/>
    </location>
</feature>
<comment type="caution">
    <text evidence="2">The sequence shown here is derived from an EMBL/GenBank/DDBJ whole genome shotgun (WGS) entry which is preliminary data.</text>
</comment>
<evidence type="ECO:0008006" key="4">
    <source>
        <dbReference type="Google" id="ProtNLM"/>
    </source>
</evidence>
<feature type="signal peptide" evidence="1">
    <location>
        <begin position="1"/>
        <end position="18"/>
    </location>
</feature>
<protein>
    <recommendedName>
        <fullName evidence="4">Outer membrane protein beta-barrel domain-containing protein</fullName>
    </recommendedName>
</protein>
<dbReference type="Proteomes" id="UP001597534">
    <property type="component" value="Unassembled WGS sequence"/>
</dbReference>
<keyword evidence="3" id="KW-1185">Reference proteome</keyword>
<evidence type="ECO:0000256" key="1">
    <source>
        <dbReference type="SAM" id="SignalP"/>
    </source>
</evidence>
<name>A0ABW5YKB3_9FLAO</name>
<dbReference type="RefSeq" id="WP_379810473.1">
    <property type="nucleotide sequence ID" value="NZ_JBHUPC010000010.1"/>
</dbReference>
<accession>A0ABW5YKB3</accession>
<sequence length="177" mass="20160">MKKYTLILALLLSFETWAQESPNKEENFKPHHSVALLLGHTHLRKGASENDTKWLSLPSIGLDYNYHFNPEWSIGLHNDIITENFAVEKTDGNEVIERTKPIASLLAVGYKPGKHFTYQFGLGGEFAKEENFFVTRVGIEYSLELPKEFELLGNFGYDLKWKGYDSFAIGIGIAKIF</sequence>
<keyword evidence="1" id="KW-0732">Signal</keyword>
<organism evidence="2 3">
    <name type="scientific">Flavobacterium chuncheonense</name>
    <dbReference type="NCBI Taxonomy" id="2026653"/>
    <lineage>
        <taxon>Bacteria</taxon>
        <taxon>Pseudomonadati</taxon>
        <taxon>Bacteroidota</taxon>
        <taxon>Flavobacteriia</taxon>
        <taxon>Flavobacteriales</taxon>
        <taxon>Flavobacteriaceae</taxon>
        <taxon>Flavobacterium</taxon>
    </lineage>
</organism>
<evidence type="ECO:0000313" key="3">
    <source>
        <dbReference type="Proteomes" id="UP001597534"/>
    </source>
</evidence>